<reference evidence="4 5" key="1">
    <citation type="submission" date="2018-10" db="EMBL/GenBank/DDBJ databases">
        <title>Isolation, diversity and antibacterial activity of antinobacteria from the wheat rhizosphere soil.</title>
        <authorList>
            <person name="Sun T."/>
        </authorList>
    </citation>
    <scope>NUCLEOTIDE SEQUENCE [LARGE SCALE GENOMIC DNA]</scope>
    <source>
        <strain evidence="4 5">SJ-23</strain>
    </source>
</reference>
<dbReference type="CDD" id="cd04301">
    <property type="entry name" value="NAT_SF"/>
    <property type="match status" value="1"/>
</dbReference>
<evidence type="ECO:0000259" key="3">
    <source>
        <dbReference type="PROSITE" id="PS51186"/>
    </source>
</evidence>
<proteinExistence type="predicted"/>
<keyword evidence="1 4" id="KW-0808">Transferase</keyword>
<dbReference type="Pfam" id="PF00583">
    <property type="entry name" value="Acetyltransf_1"/>
    <property type="match status" value="1"/>
</dbReference>
<dbReference type="InterPro" id="IPR000182">
    <property type="entry name" value="GNAT_dom"/>
</dbReference>
<dbReference type="GO" id="GO:0016747">
    <property type="term" value="F:acyltransferase activity, transferring groups other than amino-acyl groups"/>
    <property type="evidence" value="ECO:0007669"/>
    <property type="project" value="InterPro"/>
</dbReference>
<dbReference type="Gene3D" id="3.40.630.30">
    <property type="match status" value="1"/>
</dbReference>
<dbReference type="PROSITE" id="PS51186">
    <property type="entry name" value="GNAT"/>
    <property type="match status" value="1"/>
</dbReference>
<evidence type="ECO:0000313" key="4">
    <source>
        <dbReference type="EMBL" id="RNB52493.1"/>
    </source>
</evidence>
<evidence type="ECO:0000313" key="5">
    <source>
        <dbReference type="Proteomes" id="UP000275048"/>
    </source>
</evidence>
<dbReference type="PANTHER" id="PTHR43877:SF2">
    <property type="entry name" value="AMINOALKYLPHOSPHONATE N-ACETYLTRANSFERASE-RELATED"/>
    <property type="match status" value="1"/>
</dbReference>
<accession>A0A3M8AN30</accession>
<dbReference type="InterPro" id="IPR016181">
    <property type="entry name" value="Acyl_CoA_acyltransferase"/>
</dbReference>
<gene>
    <name evidence="4" type="ORF">EDM22_00465</name>
</gene>
<dbReference type="OrthoDB" id="9789603at2"/>
<dbReference type="EMBL" id="RHHB01000001">
    <property type="protein sequence ID" value="RNB52493.1"/>
    <property type="molecule type" value="Genomic_DNA"/>
</dbReference>
<dbReference type="PANTHER" id="PTHR43877">
    <property type="entry name" value="AMINOALKYLPHOSPHONATE N-ACETYLTRANSFERASE-RELATED-RELATED"/>
    <property type="match status" value="1"/>
</dbReference>
<dbReference type="InterPro" id="IPR050832">
    <property type="entry name" value="Bact_Acetyltransf"/>
</dbReference>
<protein>
    <submittedName>
        <fullName evidence="4">GNAT family N-acetyltransferase</fullName>
    </submittedName>
</protein>
<keyword evidence="5" id="KW-1185">Reference proteome</keyword>
<dbReference type="AlphaFoldDB" id="A0A3M8AN30"/>
<name>A0A3M8AN30_9MICO</name>
<dbReference type="SUPFAM" id="SSF55729">
    <property type="entry name" value="Acyl-CoA N-acyltransferases (Nat)"/>
    <property type="match status" value="1"/>
</dbReference>
<sequence length="157" mass="16840">MDSGTSTFTLRRARRADVAALVELIAADSLRAGQDSADPEHLARYERAFEAIDADPAHTLVALEAPDAAVVGTMQLTLIPGLARAGATRLQVEAVRVAESTRGLGLGTAMLEWAIGHARERGAALVQLTSDARRVDARRFYERLGFAASHVGFKLFL</sequence>
<dbReference type="Proteomes" id="UP000275048">
    <property type="component" value="Unassembled WGS sequence"/>
</dbReference>
<comment type="caution">
    <text evidence="4">The sequence shown here is derived from an EMBL/GenBank/DDBJ whole genome shotgun (WGS) entry which is preliminary data.</text>
</comment>
<organism evidence="4 5">
    <name type="scientific">Agromyces tardus</name>
    <dbReference type="NCBI Taxonomy" id="2583849"/>
    <lineage>
        <taxon>Bacteria</taxon>
        <taxon>Bacillati</taxon>
        <taxon>Actinomycetota</taxon>
        <taxon>Actinomycetes</taxon>
        <taxon>Micrococcales</taxon>
        <taxon>Microbacteriaceae</taxon>
        <taxon>Agromyces</taxon>
    </lineage>
</organism>
<evidence type="ECO:0000256" key="1">
    <source>
        <dbReference type="ARBA" id="ARBA00022679"/>
    </source>
</evidence>
<feature type="domain" description="N-acetyltransferase" evidence="3">
    <location>
        <begin position="8"/>
        <end position="157"/>
    </location>
</feature>
<evidence type="ECO:0000256" key="2">
    <source>
        <dbReference type="ARBA" id="ARBA00023315"/>
    </source>
</evidence>
<keyword evidence="2" id="KW-0012">Acyltransferase</keyword>